<keyword evidence="7" id="KW-0732">Signal</keyword>
<keyword evidence="10" id="KW-0573">Peptidoglycan synthesis</keyword>
<sequence>MNSYFEKLKKNKSVHIFLICTALVFSSFNLIKEKMIESKDLSWCQKSASEEELKLPEAEDIPPVVDNSTNLQLNALSACLMDASNGRVLYGKDAYKEMPMASTTKIMTLLVVLEKANLDDVVTVTSNAAKQPDVQLNIQTGEQYILRDLLYSLMLESHNDTAVAIAEHVGGSVEGFCNMMTEKAKELGANHTSFKTPNGLDADGHYTTARDLSLIASYAIKNPEFCKIVGTATYQFNEVNHKRSFNVNNRDRFLYMMKGAIGIKTGFTGKAGYCFVGAVNIDGKTLVSTVLGSGWPPHKTYKWADTTKLMEYGLNNFNVYSLYEKLTPGSECVKVPEVISVHNGKINSVKLISTDELLSEKLLLREGEEVSIKINLLDHITAPTKAGVKVGDICYYINQNLFRKVPITTAEATEKIDLPYMIREILKFW</sequence>
<dbReference type="InterPro" id="IPR015956">
    <property type="entry name" value="Peniciliin-bd_prot_C_sf"/>
</dbReference>
<feature type="active site" description="Acyl-ester intermediate" evidence="13">
    <location>
        <position position="102"/>
    </location>
</feature>
<evidence type="ECO:0000256" key="6">
    <source>
        <dbReference type="ARBA" id="ARBA00022670"/>
    </source>
</evidence>
<accession>A9KMT2</accession>
<feature type="domain" description="Peptidase S11 D-alanyl-D-alanine carboxypeptidase A N-terminal" evidence="17">
    <location>
        <begin position="70"/>
        <end position="292"/>
    </location>
</feature>
<dbReference type="Proteomes" id="UP000000370">
    <property type="component" value="Chromosome"/>
</dbReference>
<dbReference type="InterPro" id="IPR018044">
    <property type="entry name" value="Peptidase_S11"/>
</dbReference>
<evidence type="ECO:0000256" key="10">
    <source>
        <dbReference type="ARBA" id="ARBA00022984"/>
    </source>
</evidence>
<feature type="domain" description="Peptidase S11 D-Ala-D-Ala carboxypeptidase A C-terminal" evidence="18">
    <location>
        <begin position="337"/>
        <end position="415"/>
    </location>
</feature>
<evidence type="ECO:0000256" key="2">
    <source>
        <dbReference type="ARBA" id="ARBA00004752"/>
    </source>
</evidence>
<keyword evidence="16" id="KW-1133">Transmembrane helix</keyword>
<comment type="pathway">
    <text evidence="2">Cell wall biogenesis; peptidoglycan biosynthesis.</text>
</comment>
<keyword evidence="9" id="KW-0133">Cell shape</keyword>
<dbReference type="InterPro" id="IPR001967">
    <property type="entry name" value="Peptidase_S11_N"/>
</dbReference>
<dbReference type="GO" id="GO:0008360">
    <property type="term" value="P:regulation of cell shape"/>
    <property type="evidence" value="ECO:0007669"/>
    <property type="project" value="UniProtKB-KW"/>
</dbReference>
<keyword evidence="16" id="KW-0812">Transmembrane</keyword>
<gene>
    <name evidence="19" type="ordered locus">Cphy_2582</name>
</gene>
<dbReference type="UniPathway" id="UPA00219"/>
<comment type="function">
    <text evidence="1">Removes C-terminal D-alanyl residues from sugar-peptide cell wall precursors.</text>
</comment>
<evidence type="ECO:0000256" key="5">
    <source>
        <dbReference type="ARBA" id="ARBA00022645"/>
    </source>
</evidence>
<feature type="transmembrane region" description="Helical" evidence="16">
    <location>
        <begin position="12"/>
        <end position="31"/>
    </location>
</feature>
<dbReference type="GO" id="GO:0006508">
    <property type="term" value="P:proteolysis"/>
    <property type="evidence" value="ECO:0007669"/>
    <property type="project" value="UniProtKB-KW"/>
</dbReference>
<evidence type="ECO:0000256" key="14">
    <source>
        <dbReference type="PIRSR" id="PIRSR618044-2"/>
    </source>
</evidence>
<dbReference type="GO" id="GO:0071555">
    <property type="term" value="P:cell wall organization"/>
    <property type="evidence" value="ECO:0007669"/>
    <property type="project" value="UniProtKB-KW"/>
</dbReference>
<evidence type="ECO:0000256" key="4">
    <source>
        <dbReference type="ARBA" id="ARBA00012448"/>
    </source>
</evidence>
<organism evidence="19 20">
    <name type="scientific">Lachnoclostridium phytofermentans (strain ATCC 700394 / DSM 18823 / ISDg)</name>
    <name type="common">Clostridium phytofermentans</name>
    <dbReference type="NCBI Taxonomy" id="357809"/>
    <lineage>
        <taxon>Bacteria</taxon>
        <taxon>Bacillati</taxon>
        <taxon>Bacillota</taxon>
        <taxon>Clostridia</taxon>
        <taxon>Lachnospirales</taxon>
        <taxon>Lachnospiraceae</taxon>
    </lineage>
</organism>
<evidence type="ECO:0000259" key="18">
    <source>
        <dbReference type="Pfam" id="PF07943"/>
    </source>
</evidence>
<dbReference type="SUPFAM" id="SSF56601">
    <property type="entry name" value="beta-lactamase/transpeptidase-like"/>
    <property type="match status" value="1"/>
</dbReference>
<comment type="similarity">
    <text evidence="3 15">Belongs to the peptidase S11 family.</text>
</comment>
<dbReference type="GO" id="GO:0009002">
    <property type="term" value="F:serine-type D-Ala-D-Ala carboxypeptidase activity"/>
    <property type="evidence" value="ECO:0007669"/>
    <property type="project" value="UniProtKB-EC"/>
</dbReference>
<evidence type="ECO:0000256" key="12">
    <source>
        <dbReference type="ARBA" id="ARBA00034000"/>
    </source>
</evidence>
<dbReference type="KEGG" id="cpy:Cphy_2582"/>
<evidence type="ECO:0000256" key="11">
    <source>
        <dbReference type="ARBA" id="ARBA00023316"/>
    </source>
</evidence>
<proteinExistence type="inferred from homology"/>
<dbReference type="Pfam" id="PF07943">
    <property type="entry name" value="PBP5_C"/>
    <property type="match status" value="1"/>
</dbReference>
<name>A9KMT2_LACP7</name>
<protein>
    <recommendedName>
        <fullName evidence="4">serine-type D-Ala-D-Ala carboxypeptidase</fullName>
        <ecNumber evidence="4">3.4.16.4</ecNumber>
    </recommendedName>
</protein>
<dbReference type="eggNOG" id="COG1686">
    <property type="taxonomic scope" value="Bacteria"/>
</dbReference>
<dbReference type="OrthoDB" id="9791132at2"/>
<evidence type="ECO:0000259" key="17">
    <source>
        <dbReference type="Pfam" id="PF00768"/>
    </source>
</evidence>
<keyword evidence="11" id="KW-0961">Cell wall biogenesis/degradation</keyword>
<evidence type="ECO:0000256" key="1">
    <source>
        <dbReference type="ARBA" id="ARBA00003217"/>
    </source>
</evidence>
<evidence type="ECO:0000313" key="20">
    <source>
        <dbReference type="Proteomes" id="UP000000370"/>
    </source>
</evidence>
<dbReference type="SUPFAM" id="SSF69189">
    <property type="entry name" value="Penicillin-binding protein associated domain"/>
    <property type="match status" value="1"/>
</dbReference>
<dbReference type="Pfam" id="PF00768">
    <property type="entry name" value="Peptidase_S11"/>
    <property type="match status" value="1"/>
</dbReference>
<dbReference type="GO" id="GO:0009252">
    <property type="term" value="P:peptidoglycan biosynthetic process"/>
    <property type="evidence" value="ECO:0007669"/>
    <property type="project" value="UniProtKB-UniPathway"/>
</dbReference>
<evidence type="ECO:0000256" key="9">
    <source>
        <dbReference type="ARBA" id="ARBA00022960"/>
    </source>
</evidence>
<keyword evidence="16" id="KW-0472">Membrane</keyword>
<dbReference type="PANTHER" id="PTHR21581">
    <property type="entry name" value="D-ALANYL-D-ALANINE CARBOXYPEPTIDASE"/>
    <property type="match status" value="1"/>
</dbReference>
<reference evidence="20" key="1">
    <citation type="submission" date="2007-11" db="EMBL/GenBank/DDBJ databases">
        <title>Complete genome sequence of Clostridium phytofermentans ISDg.</title>
        <authorList>
            <person name="Leschine S.B."/>
            <person name="Warnick T.A."/>
            <person name="Blanchard J.L."/>
            <person name="Schnell D.J."/>
            <person name="Petit E.L."/>
            <person name="LaTouf W.G."/>
            <person name="Copeland A."/>
            <person name="Lucas S."/>
            <person name="Lapidus A."/>
            <person name="Barry K."/>
            <person name="Glavina del Rio T."/>
            <person name="Dalin E."/>
            <person name="Tice H."/>
            <person name="Pitluck S."/>
            <person name="Kiss H."/>
            <person name="Brettin T."/>
            <person name="Bruce D."/>
            <person name="Detter J.C."/>
            <person name="Han C."/>
            <person name="Kuske C."/>
            <person name="Schmutz J."/>
            <person name="Larimer F."/>
            <person name="Land M."/>
            <person name="Hauser L."/>
            <person name="Kyrpides N."/>
            <person name="Kim E.A."/>
            <person name="Richardson P."/>
        </authorList>
    </citation>
    <scope>NUCLEOTIDE SEQUENCE [LARGE SCALE GENOMIC DNA]</scope>
    <source>
        <strain evidence="20">ATCC 700394 / DSM 18823 / ISDg</strain>
    </source>
</reference>
<feature type="active site" description="Proton acceptor" evidence="13">
    <location>
        <position position="105"/>
    </location>
</feature>
<keyword evidence="20" id="KW-1185">Reference proteome</keyword>
<feature type="binding site" evidence="14">
    <location>
        <position position="264"/>
    </location>
    <ligand>
        <name>substrate</name>
    </ligand>
</feature>
<comment type="catalytic activity">
    <reaction evidence="12">
        <text>Preferential cleavage: (Ac)2-L-Lys-D-Ala-|-D-Ala. Also transpeptidation of peptidyl-alanyl moieties that are N-acyl substituents of D-alanine.</text>
        <dbReference type="EC" id="3.4.16.4"/>
    </reaction>
</comment>
<dbReference type="STRING" id="357809.Cphy_2582"/>
<evidence type="ECO:0000313" key="19">
    <source>
        <dbReference type="EMBL" id="ABX42943.1"/>
    </source>
</evidence>
<evidence type="ECO:0000256" key="16">
    <source>
        <dbReference type="SAM" id="Phobius"/>
    </source>
</evidence>
<dbReference type="HOGENOM" id="CLU_027070_7_3_9"/>
<evidence type="ECO:0000256" key="3">
    <source>
        <dbReference type="ARBA" id="ARBA00007164"/>
    </source>
</evidence>
<dbReference type="AlphaFoldDB" id="A9KMT2"/>
<evidence type="ECO:0000256" key="7">
    <source>
        <dbReference type="ARBA" id="ARBA00022729"/>
    </source>
</evidence>
<keyword evidence="8 19" id="KW-0378">Hydrolase</keyword>
<dbReference type="EMBL" id="CP000885">
    <property type="protein sequence ID" value="ABX42943.1"/>
    <property type="molecule type" value="Genomic_DNA"/>
</dbReference>
<feature type="active site" evidence="13">
    <location>
        <position position="157"/>
    </location>
</feature>
<evidence type="ECO:0000256" key="8">
    <source>
        <dbReference type="ARBA" id="ARBA00022801"/>
    </source>
</evidence>
<dbReference type="PANTHER" id="PTHR21581:SF33">
    <property type="entry name" value="D-ALANYL-D-ALANINE CARBOXYPEPTIDASE DACB"/>
    <property type="match status" value="1"/>
</dbReference>
<evidence type="ECO:0000256" key="13">
    <source>
        <dbReference type="PIRSR" id="PIRSR618044-1"/>
    </source>
</evidence>
<dbReference type="EC" id="3.4.16.4" evidence="4"/>
<dbReference type="InterPro" id="IPR012907">
    <property type="entry name" value="Peptidase_S11_C"/>
</dbReference>
<keyword evidence="5 19" id="KW-0121">Carboxypeptidase</keyword>
<dbReference type="InterPro" id="IPR012338">
    <property type="entry name" value="Beta-lactam/transpept-like"/>
</dbReference>
<dbReference type="Gene3D" id="3.40.710.10">
    <property type="entry name" value="DD-peptidase/beta-lactamase superfamily"/>
    <property type="match status" value="1"/>
</dbReference>
<dbReference type="PRINTS" id="PR00725">
    <property type="entry name" value="DADACBPTASE1"/>
</dbReference>
<keyword evidence="6" id="KW-0645">Protease</keyword>
<evidence type="ECO:0000256" key="15">
    <source>
        <dbReference type="RuleBase" id="RU004016"/>
    </source>
</evidence>